<feature type="domain" description="DUF6534" evidence="2">
    <location>
        <begin position="206"/>
        <end position="291"/>
    </location>
</feature>
<feature type="transmembrane region" description="Helical" evidence="1">
    <location>
        <begin position="124"/>
        <end position="144"/>
    </location>
</feature>
<accession>W4JQD6</accession>
<dbReference type="Pfam" id="PF20152">
    <property type="entry name" value="DUF6534"/>
    <property type="match status" value="1"/>
</dbReference>
<evidence type="ECO:0000259" key="2">
    <source>
        <dbReference type="Pfam" id="PF20152"/>
    </source>
</evidence>
<dbReference type="PANTHER" id="PTHR40465">
    <property type="entry name" value="CHROMOSOME 1, WHOLE GENOME SHOTGUN SEQUENCE"/>
    <property type="match status" value="1"/>
</dbReference>
<evidence type="ECO:0000256" key="1">
    <source>
        <dbReference type="SAM" id="Phobius"/>
    </source>
</evidence>
<dbReference type="KEGG" id="hir:HETIRDRAFT_119090"/>
<feature type="transmembrane region" description="Helical" evidence="1">
    <location>
        <begin position="159"/>
        <end position="186"/>
    </location>
</feature>
<feature type="transmembrane region" description="Helical" evidence="1">
    <location>
        <begin position="198"/>
        <end position="218"/>
    </location>
</feature>
<organism evidence="3 4">
    <name type="scientific">Heterobasidion irregulare (strain TC 32-1)</name>
    <dbReference type="NCBI Taxonomy" id="747525"/>
    <lineage>
        <taxon>Eukaryota</taxon>
        <taxon>Fungi</taxon>
        <taxon>Dikarya</taxon>
        <taxon>Basidiomycota</taxon>
        <taxon>Agaricomycotina</taxon>
        <taxon>Agaricomycetes</taxon>
        <taxon>Russulales</taxon>
        <taxon>Bondarzewiaceae</taxon>
        <taxon>Heterobasidion</taxon>
        <taxon>Heterobasidion annosum species complex</taxon>
    </lineage>
</organism>
<evidence type="ECO:0000313" key="4">
    <source>
        <dbReference type="Proteomes" id="UP000030671"/>
    </source>
</evidence>
<name>W4JQD6_HETIT</name>
<protein>
    <recommendedName>
        <fullName evidence="2">DUF6534 domain-containing protein</fullName>
    </recommendedName>
</protein>
<feature type="transmembrane region" description="Helical" evidence="1">
    <location>
        <begin position="238"/>
        <end position="261"/>
    </location>
</feature>
<keyword evidence="4" id="KW-1185">Reference proteome</keyword>
<proteinExistence type="predicted"/>
<evidence type="ECO:0000313" key="3">
    <source>
        <dbReference type="EMBL" id="ETW75694.1"/>
    </source>
</evidence>
<dbReference type="EMBL" id="KI925465">
    <property type="protein sequence ID" value="ETW75694.1"/>
    <property type="molecule type" value="Genomic_DNA"/>
</dbReference>
<dbReference type="RefSeq" id="XP_009551958.1">
    <property type="nucleotide sequence ID" value="XM_009553663.1"/>
</dbReference>
<keyword evidence="1" id="KW-0812">Transmembrane</keyword>
<reference evidence="3 4" key="1">
    <citation type="journal article" date="2012" name="New Phytol.">
        <title>Insight into trade-off between wood decay and parasitism from the genome of a fungal forest pathogen.</title>
        <authorList>
            <person name="Olson A."/>
            <person name="Aerts A."/>
            <person name="Asiegbu F."/>
            <person name="Belbahri L."/>
            <person name="Bouzid O."/>
            <person name="Broberg A."/>
            <person name="Canback B."/>
            <person name="Coutinho P.M."/>
            <person name="Cullen D."/>
            <person name="Dalman K."/>
            <person name="Deflorio G."/>
            <person name="van Diepen L.T."/>
            <person name="Dunand C."/>
            <person name="Duplessis S."/>
            <person name="Durling M."/>
            <person name="Gonthier P."/>
            <person name="Grimwood J."/>
            <person name="Fossdal C.G."/>
            <person name="Hansson D."/>
            <person name="Henrissat B."/>
            <person name="Hietala A."/>
            <person name="Himmelstrand K."/>
            <person name="Hoffmeister D."/>
            <person name="Hogberg N."/>
            <person name="James T.Y."/>
            <person name="Karlsson M."/>
            <person name="Kohler A."/>
            <person name="Kues U."/>
            <person name="Lee Y.H."/>
            <person name="Lin Y.C."/>
            <person name="Lind M."/>
            <person name="Lindquist E."/>
            <person name="Lombard V."/>
            <person name="Lucas S."/>
            <person name="Lunden K."/>
            <person name="Morin E."/>
            <person name="Murat C."/>
            <person name="Park J."/>
            <person name="Raffaello T."/>
            <person name="Rouze P."/>
            <person name="Salamov A."/>
            <person name="Schmutz J."/>
            <person name="Solheim H."/>
            <person name="Stahlberg J."/>
            <person name="Velez H."/>
            <person name="de Vries R.P."/>
            <person name="Wiebenga A."/>
            <person name="Woodward S."/>
            <person name="Yakovlev I."/>
            <person name="Garbelotto M."/>
            <person name="Martin F."/>
            <person name="Grigoriev I.V."/>
            <person name="Stenlid J."/>
        </authorList>
    </citation>
    <scope>NUCLEOTIDE SEQUENCE [LARGE SCALE GENOMIC DNA]</scope>
    <source>
        <strain evidence="3 4">TC 32-1</strain>
    </source>
</reference>
<dbReference type="OrthoDB" id="3183258at2759"/>
<feature type="transmembrane region" description="Helical" evidence="1">
    <location>
        <begin position="85"/>
        <end position="103"/>
    </location>
</feature>
<dbReference type="Proteomes" id="UP000030671">
    <property type="component" value="Unassembled WGS sequence"/>
</dbReference>
<dbReference type="HOGENOM" id="CLU_715835_0_0_1"/>
<dbReference type="InterPro" id="IPR045339">
    <property type="entry name" value="DUF6534"/>
</dbReference>
<dbReference type="PANTHER" id="PTHR40465:SF1">
    <property type="entry name" value="DUF6534 DOMAIN-CONTAINING PROTEIN"/>
    <property type="match status" value="1"/>
</dbReference>
<dbReference type="GeneID" id="20666629"/>
<dbReference type="AlphaFoldDB" id="W4JQD6"/>
<gene>
    <name evidence="3" type="ORF">HETIRDRAFT_119090</name>
</gene>
<sequence length="386" mass="43472">MRIPLAITTLMQDPSPREGERSWNETRGLSGVLEHEAQWRSSEHDRGEEASQLFSLERCARLPNPHPLFWPWMDDVSQINFARTIQGPIIVGAFLNLILYGVFLAQAHQYLSMFKRDRSWLKILIAYLVVGETVNSVFVMFYSYDRLVNHFAFGVDKLWSAVIICLFAFVACVGAIGVLVAATVAAPTPVDSANFRPIIILWLTFSVAADTMITVILCHHLQTHKTGFSETDNMINKIIQFTVQTGLITSLCAIIDLILYLTEKTGHHLIFNLPLAKLYTISLLSSLNSRQGWQLSSHVESNMDHMSGRKEACHLPTTTIGISFATVSELPERTVAHTGRLSMAGRRPAKNHQYKLGCTFAGDKFDSLTDFYYIKVWDDIRGIVHK</sequence>
<keyword evidence="1" id="KW-0472">Membrane</keyword>
<keyword evidence="1" id="KW-1133">Transmembrane helix</keyword>
<dbReference type="InParanoid" id="W4JQD6"/>